<dbReference type="EMBL" id="GBRH01254933">
    <property type="protein sequence ID" value="JAD42962.1"/>
    <property type="molecule type" value="Transcribed_RNA"/>
</dbReference>
<evidence type="ECO:0000313" key="2">
    <source>
        <dbReference type="EMBL" id="JAD42962.1"/>
    </source>
</evidence>
<evidence type="ECO:0000256" key="1">
    <source>
        <dbReference type="SAM" id="Phobius"/>
    </source>
</evidence>
<organism evidence="2">
    <name type="scientific">Arundo donax</name>
    <name type="common">Giant reed</name>
    <name type="synonym">Donax arundinaceus</name>
    <dbReference type="NCBI Taxonomy" id="35708"/>
    <lineage>
        <taxon>Eukaryota</taxon>
        <taxon>Viridiplantae</taxon>
        <taxon>Streptophyta</taxon>
        <taxon>Embryophyta</taxon>
        <taxon>Tracheophyta</taxon>
        <taxon>Spermatophyta</taxon>
        <taxon>Magnoliopsida</taxon>
        <taxon>Liliopsida</taxon>
        <taxon>Poales</taxon>
        <taxon>Poaceae</taxon>
        <taxon>PACMAD clade</taxon>
        <taxon>Arundinoideae</taxon>
        <taxon>Arundineae</taxon>
        <taxon>Arundo</taxon>
    </lineage>
</organism>
<keyword evidence="1" id="KW-0472">Membrane</keyword>
<reference evidence="2" key="2">
    <citation type="journal article" date="2015" name="Data Brief">
        <title>Shoot transcriptome of the giant reed, Arundo donax.</title>
        <authorList>
            <person name="Barrero R.A."/>
            <person name="Guerrero F.D."/>
            <person name="Moolhuijzen P."/>
            <person name="Goolsby J.A."/>
            <person name="Tidwell J."/>
            <person name="Bellgard S.E."/>
            <person name="Bellgard M.I."/>
        </authorList>
    </citation>
    <scope>NUCLEOTIDE SEQUENCE</scope>
    <source>
        <tissue evidence="2">Shoot tissue taken approximately 20 cm above the soil surface</tissue>
    </source>
</reference>
<proteinExistence type="predicted"/>
<protein>
    <submittedName>
        <fullName evidence="2">Uncharacterized protein</fullName>
    </submittedName>
</protein>
<keyword evidence="1" id="KW-0812">Transmembrane</keyword>
<reference evidence="2" key="1">
    <citation type="submission" date="2014-09" db="EMBL/GenBank/DDBJ databases">
        <authorList>
            <person name="Magalhaes I.L.F."/>
            <person name="Oliveira U."/>
            <person name="Santos F.R."/>
            <person name="Vidigal T.H.D.A."/>
            <person name="Brescovit A.D."/>
            <person name="Santos A.J."/>
        </authorList>
    </citation>
    <scope>NUCLEOTIDE SEQUENCE</scope>
    <source>
        <tissue evidence="2">Shoot tissue taken approximately 20 cm above the soil surface</tissue>
    </source>
</reference>
<keyword evidence="1" id="KW-1133">Transmembrane helix</keyword>
<name>A0A0A9A7E5_ARUDO</name>
<dbReference type="AlphaFoldDB" id="A0A0A9A7E5"/>
<feature type="transmembrane region" description="Helical" evidence="1">
    <location>
        <begin position="15"/>
        <end position="34"/>
    </location>
</feature>
<accession>A0A0A9A7E5</accession>
<sequence>MCFCKGGVVFNPPRTWFPCCGTTTIGCSFYWLVVQCHPRSRQGLKKGIELPYYFGGVGDLETSE</sequence>
<dbReference type="PROSITE" id="PS51257">
    <property type="entry name" value="PROKAR_LIPOPROTEIN"/>
    <property type="match status" value="1"/>
</dbReference>